<organism evidence="2 3">
    <name type="scientific">Dactylellina haptotyla (strain CBS 200.50)</name>
    <name type="common">Nematode-trapping fungus</name>
    <name type="synonym">Monacrosporium haptotylum</name>
    <dbReference type="NCBI Taxonomy" id="1284197"/>
    <lineage>
        <taxon>Eukaryota</taxon>
        <taxon>Fungi</taxon>
        <taxon>Dikarya</taxon>
        <taxon>Ascomycota</taxon>
        <taxon>Pezizomycotina</taxon>
        <taxon>Orbiliomycetes</taxon>
        <taxon>Orbiliales</taxon>
        <taxon>Orbiliaceae</taxon>
        <taxon>Dactylellina</taxon>
    </lineage>
</organism>
<dbReference type="Proteomes" id="UP000015100">
    <property type="component" value="Unassembled WGS sequence"/>
</dbReference>
<proteinExistence type="predicted"/>
<reference evidence="3" key="2">
    <citation type="submission" date="2013-04" db="EMBL/GenBank/DDBJ databases">
        <title>Genomic mechanisms accounting for the adaptation to parasitism in nematode-trapping fungi.</title>
        <authorList>
            <person name="Ahren D.G."/>
        </authorList>
    </citation>
    <scope>NUCLEOTIDE SEQUENCE [LARGE SCALE GENOMIC DNA]</scope>
    <source>
        <strain evidence="3">CBS 200.50</strain>
    </source>
</reference>
<evidence type="ECO:0000313" key="3">
    <source>
        <dbReference type="Proteomes" id="UP000015100"/>
    </source>
</evidence>
<accession>S8AHY0</accession>
<name>S8AHY0_DACHA</name>
<evidence type="ECO:0000313" key="2">
    <source>
        <dbReference type="EMBL" id="EPS42484.1"/>
    </source>
</evidence>
<dbReference type="EMBL" id="AQGS01000114">
    <property type="protein sequence ID" value="EPS42484.1"/>
    <property type="molecule type" value="Genomic_DNA"/>
</dbReference>
<feature type="compositionally biased region" description="Basic and acidic residues" evidence="1">
    <location>
        <begin position="195"/>
        <end position="209"/>
    </location>
</feature>
<dbReference type="OrthoDB" id="5347859at2759"/>
<dbReference type="OMA" id="RWEADDI"/>
<feature type="region of interest" description="Disordered" evidence="1">
    <location>
        <begin position="178"/>
        <end position="224"/>
    </location>
</feature>
<feature type="region of interest" description="Disordered" evidence="1">
    <location>
        <begin position="57"/>
        <end position="81"/>
    </location>
</feature>
<dbReference type="HOGENOM" id="CLU_1234979_0_0_1"/>
<sequence>MCVEAVAGAEVNVILDIYDADRPFLSVQTPYVFVKFTYPVHDRFSFSDSMPKCTATQPSSYGSCSRKRSRPMSEYDDDYGRPEKRRRLRLQIAFSTLSSPYSYPPSKKGIPSRPNAVARPGFQLLGKGKLPKMKGDLIRKTAILNKIRKDGLSRDQELQKNAEEKKEDILRQHRMQFENYRTDPLHNPPPSAEILEERWEADDIPRYEEDQPDEYEDFPWQFFQ</sequence>
<reference evidence="2 3" key="1">
    <citation type="journal article" date="2013" name="PLoS Genet.">
        <title>Genomic mechanisms accounting for the adaptation to parasitism in nematode-trapping fungi.</title>
        <authorList>
            <person name="Meerupati T."/>
            <person name="Andersson K.M."/>
            <person name="Friman E."/>
            <person name="Kumar D."/>
            <person name="Tunlid A."/>
            <person name="Ahren D."/>
        </authorList>
    </citation>
    <scope>NUCLEOTIDE SEQUENCE [LARGE SCALE GENOMIC DNA]</scope>
    <source>
        <strain evidence="2 3">CBS 200.50</strain>
    </source>
</reference>
<dbReference type="AlphaFoldDB" id="S8AHY0"/>
<keyword evidence="3" id="KW-1185">Reference proteome</keyword>
<dbReference type="STRING" id="1284197.S8AHY0"/>
<evidence type="ECO:0000256" key="1">
    <source>
        <dbReference type="SAM" id="MobiDB-lite"/>
    </source>
</evidence>
<comment type="caution">
    <text evidence="2">The sequence shown here is derived from an EMBL/GenBank/DDBJ whole genome shotgun (WGS) entry which is preliminary data.</text>
</comment>
<gene>
    <name evidence="2" type="ORF">H072_3571</name>
</gene>
<protein>
    <submittedName>
        <fullName evidence="2">Uncharacterized protein</fullName>
    </submittedName>
</protein>